<dbReference type="EMBL" id="JBJJXI010000128">
    <property type="protein sequence ID" value="KAL3388693.1"/>
    <property type="molecule type" value="Genomic_DNA"/>
</dbReference>
<feature type="region of interest" description="Disordered" evidence="1">
    <location>
        <begin position="77"/>
        <end position="151"/>
    </location>
</feature>
<keyword evidence="3" id="KW-1185">Reference proteome</keyword>
<evidence type="ECO:0008006" key="4">
    <source>
        <dbReference type="Google" id="ProtNLM"/>
    </source>
</evidence>
<comment type="caution">
    <text evidence="2">The sequence shown here is derived from an EMBL/GenBank/DDBJ whole genome shotgun (WGS) entry which is preliminary data.</text>
</comment>
<evidence type="ECO:0000313" key="3">
    <source>
        <dbReference type="Proteomes" id="UP001627154"/>
    </source>
</evidence>
<proteinExistence type="predicted"/>
<gene>
    <name evidence="2" type="ORF">TKK_016126</name>
</gene>
<sequence length="336" mass="36881">MADTMDVQIVLEVIDITDNDDDNAASIMEVEHQAPVANDDVEVLAELPRQPPAHAPLPNPDDDAAYDDTITMDAASHDRVTDESVCSSVSAEDPSEAGSFAADSGLGESTNGYASPNEGARVAAQREQQPLRANELQVAAAPASPDPEVNRGAAVDKLPAPFDVNAWLRRVEQPRAPIAIPEQGERAHGRPEDIPLQDRQLLEYLFDGFRPDFPIVNDCDHALLWAFIRPTGAWRGICCLEGIKHYPGLREVLIHKTGLKGALREQCGTCPDCNLPTRRVIGARHCDTCTRVIVLNRDAILSRRILESSPPDIRSETLTCIPYQQHCHQLFYSQSM</sequence>
<reference evidence="2 3" key="1">
    <citation type="journal article" date="2024" name="bioRxiv">
        <title>A reference genome for Trichogramma kaykai: A tiny desert-dwelling parasitoid wasp with competing sex-ratio distorters.</title>
        <authorList>
            <person name="Culotta J."/>
            <person name="Lindsey A.R."/>
        </authorList>
    </citation>
    <scope>NUCLEOTIDE SEQUENCE [LARGE SCALE GENOMIC DNA]</scope>
    <source>
        <strain evidence="2 3">KSX58</strain>
    </source>
</reference>
<name>A0ABD2W6T5_9HYME</name>
<evidence type="ECO:0000256" key="1">
    <source>
        <dbReference type="SAM" id="MobiDB-lite"/>
    </source>
</evidence>
<dbReference type="Proteomes" id="UP001627154">
    <property type="component" value="Unassembled WGS sequence"/>
</dbReference>
<evidence type="ECO:0000313" key="2">
    <source>
        <dbReference type="EMBL" id="KAL3388693.1"/>
    </source>
</evidence>
<dbReference type="AlphaFoldDB" id="A0ABD2W6T5"/>
<organism evidence="2 3">
    <name type="scientific">Trichogramma kaykai</name>
    <dbReference type="NCBI Taxonomy" id="54128"/>
    <lineage>
        <taxon>Eukaryota</taxon>
        <taxon>Metazoa</taxon>
        <taxon>Ecdysozoa</taxon>
        <taxon>Arthropoda</taxon>
        <taxon>Hexapoda</taxon>
        <taxon>Insecta</taxon>
        <taxon>Pterygota</taxon>
        <taxon>Neoptera</taxon>
        <taxon>Endopterygota</taxon>
        <taxon>Hymenoptera</taxon>
        <taxon>Apocrita</taxon>
        <taxon>Proctotrupomorpha</taxon>
        <taxon>Chalcidoidea</taxon>
        <taxon>Trichogrammatidae</taxon>
        <taxon>Trichogramma</taxon>
    </lineage>
</organism>
<accession>A0ABD2W6T5</accession>
<protein>
    <recommendedName>
        <fullName evidence="4">TAZ-type domain-containing protein</fullName>
    </recommendedName>
</protein>